<proteinExistence type="predicted"/>
<dbReference type="RefSeq" id="WP_012242566.1">
    <property type="nucleotide sequence ID" value="NZ_JACAOE010000001.1"/>
</dbReference>
<evidence type="ECO:0000313" key="2">
    <source>
        <dbReference type="Proteomes" id="UP000315938"/>
    </source>
</evidence>
<dbReference type="EMBL" id="VKID01000001">
    <property type="protein sequence ID" value="TRX99933.1"/>
    <property type="molecule type" value="Genomic_DNA"/>
</dbReference>
<sequence>MEKTINLRGEDLKLRSSLFTIISYRSVFGTELFSDIKKLENLNKNESDAALVIDILFRIIYILHKPYTKKSYDEFLMDFDFSVLSDVKELENISNTITIMLGGNEGKEDPK</sequence>
<gene>
    <name evidence="1" type="ORF">FNV44_02525</name>
</gene>
<reference evidence="1 2" key="1">
    <citation type="submission" date="2019-07" db="EMBL/GenBank/DDBJ databases">
        <title>Genome sequence of Acholeplasma laidlawii strain with increased resistance to erythromycin.</title>
        <authorList>
            <person name="Medvedeva E.S."/>
            <person name="Baranova N.B."/>
            <person name="Siniagina M.N."/>
            <person name="Mouzykantov A."/>
            <person name="Chernova O.A."/>
            <person name="Chernov V.M."/>
        </authorList>
    </citation>
    <scope>NUCLEOTIDE SEQUENCE [LARGE SCALE GENOMIC DNA]</scope>
    <source>
        <strain evidence="1 2">PG8REry</strain>
    </source>
</reference>
<protein>
    <submittedName>
        <fullName evidence="1">Uncharacterized protein</fullName>
    </submittedName>
</protein>
<name>A0A553IIA1_ACHLA</name>
<comment type="caution">
    <text evidence="1">The sequence shown here is derived from an EMBL/GenBank/DDBJ whole genome shotgun (WGS) entry which is preliminary data.</text>
</comment>
<dbReference type="GeneID" id="41338790"/>
<dbReference type="AlphaFoldDB" id="A0A553IIA1"/>
<organism evidence="1 2">
    <name type="scientific">Acholeplasma laidlawii</name>
    <dbReference type="NCBI Taxonomy" id="2148"/>
    <lineage>
        <taxon>Bacteria</taxon>
        <taxon>Bacillati</taxon>
        <taxon>Mycoplasmatota</taxon>
        <taxon>Mollicutes</taxon>
        <taxon>Acholeplasmatales</taxon>
        <taxon>Acholeplasmataceae</taxon>
        <taxon>Acholeplasma</taxon>
    </lineage>
</organism>
<evidence type="ECO:0000313" key="1">
    <source>
        <dbReference type="EMBL" id="TRX99933.1"/>
    </source>
</evidence>
<accession>A0A553IIA1</accession>
<dbReference type="Proteomes" id="UP000315938">
    <property type="component" value="Unassembled WGS sequence"/>
</dbReference>